<dbReference type="Pfam" id="PF07715">
    <property type="entry name" value="Plug"/>
    <property type="match status" value="1"/>
</dbReference>
<organism evidence="15 16">
    <name type="scientific">Sandarakinorhabdus cyanobacteriorum</name>
    <dbReference type="NCBI Taxonomy" id="1981098"/>
    <lineage>
        <taxon>Bacteria</taxon>
        <taxon>Pseudomonadati</taxon>
        <taxon>Pseudomonadota</taxon>
        <taxon>Alphaproteobacteria</taxon>
        <taxon>Sphingomonadales</taxon>
        <taxon>Sphingosinicellaceae</taxon>
        <taxon>Sandarakinorhabdus</taxon>
    </lineage>
</organism>
<sequence length="685" mass="72063">MRSLALFAALLATAAPAIAAETEDAMIIVTGKGLKDLPGDAALSLVVIGRDRILSTGSNRLESVLADIAGQQQFRRSDSRSANATSQGITLRGLGGNASSRALLMLDGVPQADPFGGWVAFPAYATGRLDRIRVTRGGGSGYWGPGALAGTIELESAGPATLTPFVGNIAYGSRESLDAQASLALKRDGGFAVLSGAYGRGDGFIPIVARSRGPADRAAPYEQASANIRAVVQIAPDTEAQVTATAFTDSRERGTAFSRNTSEGVDAALRLVGRGKWGWQALAYVQNRNFTSDFASVNATRTAATQTLAQFNTPATGWGGRLELAPPVGDGITLRVGADTRQLKGATNELFTYVNAAPTRQREAGGETGNSGLFADASIEAGLVTASLSARIDWWQIRDGRLLETTIATAAPFTTLRFADRSGREFTGRAGVAIKAADWITLRSAAYRGWRLPTLNELYRPFRVGPDATAANALLKPERVTGVDAGLTLKPAAGIEIGITGFWNRMDDSIANVTLGSGPGNFPGVGFVAAGGFYRQRQNLDALEVWGWEIDGRARLGQFGLSASWSHVDPSIRSSGAAAALNDLAPAQTPRDQFSGTIDYAGKRFTASATLRHIASQFEDDQNSRSLGAATMVDALLLVPVIKGLSIEGRVENLFDAEVQAALSGTGVIERALPRTVWLGARVSF</sequence>
<evidence type="ECO:0000256" key="2">
    <source>
        <dbReference type="ARBA" id="ARBA00022448"/>
    </source>
</evidence>
<proteinExistence type="inferred from homology"/>
<keyword evidence="6 11" id="KW-0798">TonB box</keyword>
<evidence type="ECO:0000313" key="15">
    <source>
        <dbReference type="EMBL" id="OYQ25731.1"/>
    </source>
</evidence>
<dbReference type="PANTHER" id="PTHR30069">
    <property type="entry name" value="TONB-DEPENDENT OUTER MEMBRANE RECEPTOR"/>
    <property type="match status" value="1"/>
</dbReference>
<evidence type="ECO:0000256" key="4">
    <source>
        <dbReference type="ARBA" id="ARBA00022692"/>
    </source>
</evidence>
<dbReference type="InterPro" id="IPR039426">
    <property type="entry name" value="TonB-dep_rcpt-like"/>
</dbReference>
<feature type="domain" description="TonB-dependent receptor-like beta-barrel" evidence="13">
    <location>
        <begin position="248"/>
        <end position="654"/>
    </location>
</feature>
<dbReference type="GO" id="GO:0044718">
    <property type="term" value="P:siderophore transmembrane transport"/>
    <property type="evidence" value="ECO:0007669"/>
    <property type="project" value="TreeGrafter"/>
</dbReference>
<dbReference type="OrthoDB" id="7374174at2"/>
<dbReference type="GO" id="GO:0009279">
    <property type="term" value="C:cell outer membrane"/>
    <property type="evidence" value="ECO:0007669"/>
    <property type="project" value="UniProtKB-SubCell"/>
</dbReference>
<dbReference type="PROSITE" id="PS52016">
    <property type="entry name" value="TONB_DEPENDENT_REC_3"/>
    <property type="match status" value="1"/>
</dbReference>
<evidence type="ECO:0000256" key="6">
    <source>
        <dbReference type="ARBA" id="ARBA00023077"/>
    </source>
</evidence>
<evidence type="ECO:0000256" key="10">
    <source>
        <dbReference type="PROSITE-ProRule" id="PRU01360"/>
    </source>
</evidence>
<evidence type="ECO:0000259" key="14">
    <source>
        <dbReference type="Pfam" id="PF07715"/>
    </source>
</evidence>
<evidence type="ECO:0000259" key="13">
    <source>
        <dbReference type="Pfam" id="PF00593"/>
    </source>
</evidence>
<reference evidence="15 16" key="1">
    <citation type="submission" date="2017-07" db="EMBL/GenBank/DDBJ databases">
        <title>Sandarakinorhabdus cyanobacteriorum sp. nov., a novel bacterium isolated from cyanobacterial aggregates in a eutrophic lake.</title>
        <authorList>
            <person name="Cai H."/>
        </authorList>
    </citation>
    <scope>NUCLEOTIDE SEQUENCE [LARGE SCALE GENOMIC DNA]</scope>
    <source>
        <strain evidence="15 16">TH057</strain>
    </source>
</reference>
<comment type="caution">
    <text evidence="15">The sequence shown here is derived from an EMBL/GenBank/DDBJ whole genome shotgun (WGS) entry which is preliminary data.</text>
</comment>
<comment type="similarity">
    <text evidence="10 11">Belongs to the TonB-dependent receptor family.</text>
</comment>
<keyword evidence="2 10" id="KW-0813">Transport</keyword>
<evidence type="ECO:0000256" key="1">
    <source>
        <dbReference type="ARBA" id="ARBA00004571"/>
    </source>
</evidence>
<comment type="subcellular location">
    <subcellularLocation>
        <location evidence="1 10">Cell outer membrane</location>
        <topology evidence="1 10">Multi-pass membrane protein</topology>
    </subcellularLocation>
</comment>
<feature type="domain" description="TonB-dependent receptor plug" evidence="14">
    <location>
        <begin position="41"/>
        <end position="151"/>
    </location>
</feature>
<dbReference type="Pfam" id="PF00593">
    <property type="entry name" value="TonB_dep_Rec_b-barrel"/>
    <property type="match status" value="1"/>
</dbReference>
<dbReference type="Gene3D" id="2.170.130.10">
    <property type="entry name" value="TonB-dependent receptor, plug domain"/>
    <property type="match status" value="1"/>
</dbReference>
<dbReference type="InterPro" id="IPR037066">
    <property type="entry name" value="Plug_dom_sf"/>
</dbReference>
<keyword evidence="7 10" id="KW-0472">Membrane</keyword>
<evidence type="ECO:0000313" key="16">
    <source>
        <dbReference type="Proteomes" id="UP000216991"/>
    </source>
</evidence>
<feature type="signal peptide" evidence="12">
    <location>
        <begin position="1"/>
        <end position="19"/>
    </location>
</feature>
<evidence type="ECO:0000256" key="8">
    <source>
        <dbReference type="ARBA" id="ARBA00023170"/>
    </source>
</evidence>
<dbReference type="Proteomes" id="UP000216991">
    <property type="component" value="Unassembled WGS sequence"/>
</dbReference>
<keyword evidence="5 12" id="KW-0732">Signal</keyword>
<evidence type="ECO:0000256" key="12">
    <source>
        <dbReference type="SAM" id="SignalP"/>
    </source>
</evidence>
<dbReference type="InterPro" id="IPR000531">
    <property type="entry name" value="Beta-barrel_TonB"/>
</dbReference>
<dbReference type="InterPro" id="IPR036942">
    <property type="entry name" value="Beta-barrel_TonB_sf"/>
</dbReference>
<dbReference type="EMBL" id="NOXT01000121">
    <property type="protein sequence ID" value="OYQ25731.1"/>
    <property type="molecule type" value="Genomic_DNA"/>
</dbReference>
<dbReference type="PANTHER" id="PTHR30069:SF29">
    <property type="entry name" value="HEMOGLOBIN AND HEMOGLOBIN-HAPTOGLOBIN-BINDING PROTEIN 1-RELATED"/>
    <property type="match status" value="1"/>
</dbReference>
<keyword evidence="8 15" id="KW-0675">Receptor</keyword>
<keyword evidence="4 10" id="KW-0812">Transmembrane</keyword>
<keyword evidence="16" id="KW-1185">Reference proteome</keyword>
<dbReference type="GO" id="GO:0015344">
    <property type="term" value="F:siderophore uptake transmembrane transporter activity"/>
    <property type="evidence" value="ECO:0007669"/>
    <property type="project" value="TreeGrafter"/>
</dbReference>
<gene>
    <name evidence="15" type="ORF">CHU93_13485</name>
</gene>
<evidence type="ECO:0000256" key="11">
    <source>
        <dbReference type="RuleBase" id="RU003357"/>
    </source>
</evidence>
<name>A0A255Y979_9SPHN</name>
<dbReference type="Gene3D" id="2.40.170.20">
    <property type="entry name" value="TonB-dependent receptor, beta-barrel domain"/>
    <property type="match status" value="1"/>
</dbReference>
<evidence type="ECO:0000256" key="7">
    <source>
        <dbReference type="ARBA" id="ARBA00023136"/>
    </source>
</evidence>
<keyword evidence="3 10" id="KW-1134">Transmembrane beta strand</keyword>
<accession>A0A255Y979</accession>
<protein>
    <submittedName>
        <fullName evidence="15">TonB-dependent receptor</fullName>
    </submittedName>
</protein>
<feature type="chain" id="PRO_5012942738" evidence="12">
    <location>
        <begin position="20"/>
        <end position="685"/>
    </location>
</feature>
<keyword evidence="9 10" id="KW-0998">Cell outer membrane</keyword>
<dbReference type="SUPFAM" id="SSF56935">
    <property type="entry name" value="Porins"/>
    <property type="match status" value="1"/>
</dbReference>
<evidence type="ECO:0000256" key="9">
    <source>
        <dbReference type="ARBA" id="ARBA00023237"/>
    </source>
</evidence>
<dbReference type="RefSeq" id="WP_094474680.1">
    <property type="nucleotide sequence ID" value="NZ_NOXT01000121.1"/>
</dbReference>
<dbReference type="AlphaFoldDB" id="A0A255Y979"/>
<dbReference type="InterPro" id="IPR012910">
    <property type="entry name" value="Plug_dom"/>
</dbReference>
<evidence type="ECO:0000256" key="5">
    <source>
        <dbReference type="ARBA" id="ARBA00022729"/>
    </source>
</evidence>
<evidence type="ECO:0000256" key="3">
    <source>
        <dbReference type="ARBA" id="ARBA00022452"/>
    </source>
</evidence>